<sequence length="643" mass="67109">MSEGSRRRNRFGAVLRTPLGLAATVLAVGMLVLAVVAPILWADSARAVDTDDILAGPSAEHWAGTDNLGRDIIYRTLVATRLSIELALSATAIAVVVGLVLGTAPLVLGRRGGRLVVAGVNIAVAFPGLLLALFFAVVFGIGATGAVLAIGLAGAPSFARLVQTLVAGVASLDYIAAARIAGVGRFRVLLRHVLPNVAEPLIVNATIGAGNALLAFAGLSFLGLGVQAPAYDWGRLLFDGVGSLYVNPGAALAPGLAVLIAGLGFNLFGESLAKVVGVSTGIPLGRARRPVPAALHGPSGRDPVDQSRSEDDLVLDVRGLEVSYPGPTGPIRPVRGLSFGVRRGESVGIVGESGSGKSLTALAVSRLIDDPGRVEAERIRFLGEDLLAPDTKAQRQVLGTSMAMVFQDPMTSFNPTRRIGAQLAEVSRHHHGMDKKQALARAVDRLGAVRISEPERRAHQYPHEFSGGMRQRAMIGMGVMGSPALIIADEPTTALDVTVQQQVLDLLAAIRRDDDVALVLISHDVTVVADVCDRVLVMYAGQIVEDLSASDLTTAAQHPYTRALVAAVPSMETDLDAPLTVIPGRPVDPSDVPQGCPYSARCPLATERCFVEDPPLLAHAAGRVACWHAGEPIELGPTRAGVV</sequence>
<keyword evidence="5" id="KW-1003">Cell membrane</keyword>
<feature type="transmembrane region" description="Helical" evidence="11">
    <location>
        <begin position="161"/>
        <end position="181"/>
    </location>
</feature>
<keyword evidence="9 11" id="KW-1133">Transmembrane helix</keyword>
<evidence type="ECO:0000256" key="8">
    <source>
        <dbReference type="ARBA" id="ARBA00022840"/>
    </source>
</evidence>
<protein>
    <submittedName>
        <fullName evidence="12">Peptide ABC transporter ATP-binding protein</fullName>
    </submittedName>
</protein>
<keyword evidence="4 11" id="KW-0813">Transport</keyword>
<reference evidence="13" key="1">
    <citation type="submission" date="2018-01" db="EMBL/GenBank/DDBJ databases">
        <authorList>
            <person name="Li J."/>
        </authorList>
    </citation>
    <scope>NUCLEOTIDE SEQUENCE [LARGE SCALE GENOMIC DNA]</scope>
    <source>
        <strain evidence="13">592</strain>
    </source>
</reference>
<dbReference type="OrthoDB" id="5357528at2"/>
<evidence type="ECO:0000256" key="10">
    <source>
        <dbReference type="ARBA" id="ARBA00023136"/>
    </source>
</evidence>
<keyword evidence="10 11" id="KW-0472">Membrane</keyword>
<dbReference type="GO" id="GO:0055085">
    <property type="term" value="P:transmembrane transport"/>
    <property type="evidence" value="ECO:0007669"/>
    <property type="project" value="InterPro"/>
</dbReference>
<keyword evidence="8 12" id="KW-0067">ATP-binding</keyword>
<dbReference type="GO" id="GO:0016887">
    <property type="term" value="F:ATP hydrolysis activity"/>
    <property type="evidence" value="ECO:0007669"/>
    <property type="project" value="InterPro"/>
</dbReference>
<dbReference type="PROSITE" id="PS50928">
    <property type="entry name" value="ABC_TM1"/>
    <property type="match status" value="1"/>
</dbReference>
<evidence type="ECO:0000256" key="11">
    <source>
        <dbReference type="RuleBase" id="RU363032"/>
    </source>
</evidence>
<dbReference type="PROSITE" id="PS00211">
    <property type="entry name" value="ABC_TRANSPORTER_1"/>
    <property type="match status" value="1"/>
</dbReference>
<evidence type="ECO:0000313" key="12">
    <source>
        <dbReference type="EMBL" id="AWB91512.1"/>
    </source>
</evidence>
<feature type="transmembrane region" description="Helical" evidence="11">
    <location>
        <begin position="86"/>
        <end position="108"/>
    </location>
</feature>
<evidence type="ECO:0000256" key="5">
    <source>
        <dbReference type="ARBA" id="ARBA00022475"/>
    </source>
</evidence>
<dbReference type="PROSITE" id="PS50893">
    <property type="entry name" value="ABC_TRANSPORTER_2"/>
    <property type="match status" value="1"/>
</dbReference>
<dbReference type="Gene3D" id="1.10.3720.10">
    <property type="entry name" value="MetI-like"/>
    <property type="match status" value="1"/>
</dbReference>
<accession>A0A2S0WJP6</accession>
<evidence type="ECO:0000256" key="1">
    <source>
        <dbReference type="ARBA" id="ARBA00004141"/>
    </source>
</evidence>
<name>A0A2S0WJP6_9ACTN</name>
<evidence type="ECO:0000256" key="2">
    <source>
        <dbReference type="ARBA" id="ARBA00004202"/>
    </source>
</evidence>
<evidence type="ECO:0000256" key="9">
    <source>
        <dbReference type="ARBA" id="ARBA00022989"/>
    </source>
</evidence>
<dbReference type="KEGG" id="aez:C3E78_04355"/>
<keyword evidence="7" id="KW-0547">Nucleotide-binding</keyword>
<keyword evidence="13" id="KW-1185">Reference proteome</keyword>
<evidence type="ECO:0000256" key="6">
    <source>
        <dbReference type="ARBA" id="ARBA00022692"/>
    </source>
</evidence>
<evidence type="ECO:0000313" key="13">
    <source>
        <dbReference type="Proteomes" id="UP000244384"/>
    </source>
</evidence>
<evidence type="ECO:0000256" key="3">
    <source>
        <dbReference type="ARBA" id="ARBA00005417"/>
    </source>
</evidence>
<feature type="transmembrane region" description="Helical" evidence="11">
    <location>
        <begin position="244"/>
        <end position="268"/>
    </location>
</feature>
<dbReference type="Pfam" id="PF08352">
    <property type="entry name" value="oligo_HPY"/>
    <property type="match status" value="1"/>
</dbReference>
<organism evidence="12 13">
    <name type="scientific">Aeromicrobium chenweiae</name>
    <dbReference type="NCBI Taxonomy" id="2079793"/>
    <lineage>
        <taxon>Bacteria</taxon>
        <taxon>Bacillati</taxon>
        <taxon>Actinomycetota</taxon>
        <taxon>Actinomycetes</taxon>
        <taxon>Propionibacteriales</taxon>
        <taxon>Nocardioidaceae</taxon>
        <taxon>Aeromicrobium</taxon>
    </lineage>
</organism>
<dbReference type="InterPro" id="IPR003593">
    <property type="entry name" value="AAA+_ATPase"/>
</dbReference>
<dbReference type="AlphaFoldDB" id="A0A2S0WJP6"/>
<dbReference type="InterPro" id="IPR035906">
    <property type="entry name" value="MetI-like_sf"/>
</dbReference>
<dbReference type="Pfam" id="PF00005">
    <property type="entry name" value="ABC_tran"/>
    <property type="match status" value="1"/>
</dbReference>
<dbReference type="SMART" id="SM00382">
    <property type="entry name" value="AAA"/>
    <property type="match status" value="1"/>
</dbReference>
<dbReference type="EMBL" id="CP026952">
    <property type="protein sequence ID" value="AWB91512.1"/>
    <property type="molecule type" value="Genomic_DNA"/>
</dbReference>
<accession>A0A5F2ERV4</accession>
<dbReference type="Gene3D" id="3.40.50.300">
    <property type="entry name" value="P-loop containing nucleotide triphosphate hydrolases"/>
    <property type="match status" value="1"/>
</dbReference>
<gene>
    <name evidence="12" type="ORF">C3E78_04355</name>
</gene>
<dbReference type="CDD" id="cd03257">
    <property type="entry name" value="ABC_NikE_OppD_transporters"/>
    <property type="match status" value="1"/>
</dbReference>
<dbReference type="FunFam" id="3.40.50.300:FF:000016">
    <property type="entry name" value="Oligopeptide ABC transporter ATP-binding component"/>
    <property type="match status" value="1"/>
</dbReference>
<dbReference type="InterPro" id="IPR000515">
    <property type="entry name" value="MetI-like"/>
</dbReference>
<dbReference type="Proteomes" id="UP000244384">
    <property type="component" value="Chromosome"/>
</dbReference>
<dbReference type="GO" id="GO:0005524">
    <property type="term" value="F:ATP binding"/>
    <property type="evidence" value="ECO:0007669"/>
    <property type="project" value="UniProtKB-KW"/>
</dbReference>
<dbReference type="NCBIfam" id="TIGR01727">
    <property type="entry name" value="oligo_HPY"/>
    <property type="match status" value="1"/>
</dbReference>
<comment type="subcellular location">
    <subcellularLocation>
        <location evidence="11">Cell membrane</location>
        <topology evidence="11">Multi-pass membrane protein</topology>
    </subcellularLocation>
    <subcellularLocation>
        <location evidence="2">Cell membrane</location>
        <topology evidence="2">Peripheral membrane protein</topology>
    </subcellularLocation>
    <subcellularLocation>
        <location evidence="1">Membrane</location>
        <topology evidence="1">Multi-pass membrane protein</topology>
    </subcellularLocation>
</comment>
<dbReference type="CDD" id="cd06261">
    <property type="entry name" value="TM_PBP2"/>
    <property type="match status" value="1"/>
</dbReference>
<evidence type="ECO:0000256" key="4">
    <source>
        <dbReference type="ARBA" id="ARBA00022448"/>
    </source>
</evidence>
<dbReference type="SUPFAM" id="SSF161098">
    <property type="entry name" value="MetI-like"/>
    <property type="match status" value="1"/>
</dbReference>
<comment type="similarity">
    <text evidence="3">Belongs to the ABC transporter superfamily.</text>
</comment>
<dbReference type="RefSeq" id="WP_108577158.1">
    <property type="nucleotide sequence ID" value="NZ_CP026952.1"/>
</dbReference>
<dbReference type="InterPro" id="IPR017871">
    <property type="entry name" value="ABC_transporter-like_CS"/>
</dbReference>
<keyword evidence="6 11" id="KW-0812">Transmembrane</keyword>
<dbReference type="InterPro" id="IPR003439">
    <property type="entry name" value="ABC_transporter-like_ATP-bd"/>
</dbReference>
<evidence type="ECO:0000256" key="7">
    <source>
        <dbReference type="ARBA" id="ARBA00022741"/>
    </source>
</evidence>
<comment type="similarity">
    <text evidence="11">Belongs to the binding-protein-dependent transport system permease family.</text>
</comment>
<dbReference type="InterPro" id="IPR050388">
    <property type="entry name" value="ABC_Ni/Peptide_Import"/>
</dbReference>
<feature type="transmembrane region" description="Helical" evidence="11">
    <location>
        <begin position="115"/>
        <end position="141"/>
    </location>
</feature>
<proteinExistence type="inferred from homology"/>
<dbReference type="InterPro" id="IPR027417">
    <property type="entry name" value="P-loop_NTPase"/>
</dbReference>
<feature type="transmembrane region" description="Helical" evidence="11">
    <location>
        <begin position="21"/>
        <end position="41"/>
    </location>
</feature>
<feature type="transmembrane region" description="Helical" evidence="11">
    <location>
        <begin position="201"/>
        <end position="224"/>
    </location>
</feature>
<dbReference type="PANTHER" id="PTHR43297">
    <property type="entry name" value="OLIGOPEPTIDE TRANSPORT ATP-BINDING PROTEIN APPD"/>
    <property type="match status" value="1"/>
</dbReference>
<dbReference type="PANTHER" id="PTHR43297:SF2">
    <property type="entry name" value="DIPEPTIDE TRANSPORT ATP-BINDING PROTEIN DPPD"/>
    <property type="match status" value="1"/>
</dbReference>
<dbReference type="GO" id="GO:0015833">
    <property type="term" value="P:peptide transport"/>
    <property type="evidence" value="ECO:0007669"/>
    <property type="project" value="InterPro"/>
</dbReference>
<dbReference type="InterPro" id="IPR013563">
    <property type="entry name" value="Oligopep_ABC_C"/>
</dbReference>
<dbReference type="Pfam" id="PF00528">
    <property type="entry name" value="BPD_transp_1"/>
    <property type="match status" value="1"/>
</dbReference>
<dbReference type="GO" id="GO:0005886">
    <property type="term" value="C:plasma membrane"/>
    <property type="evidence" value="ECO:0007669"/>
    <property type="project" value="UniProtKB-SubCell"/>
</dbReference>
<dbReference type="SUPFAM" id="SSF52540">
    <property type="entry name" value="P-loop containing nucleoside triphosphate hydrolases"/>
    <property type="match status" value="1"/>
</dbReference>